<gene>
    <name evidence="1" type="ORF">PV05_09881</name>
</gene>
<dbReference type="HOGENOM" id="CLU_1806188_0_0_1"/>
<keyword evidence="2" id="KW-1185">Reference proteome</keyword>
<proteinExistence type="predicted"/>
<dbReference type="GeneID" id="25331789"/>
<evidence type="ECO:0000313" key="1">
    <source>
        <dbReference type="EMBL" id="KIW51130.1"/>
    </source>
</evidence>
<evidence type="ECO:0000313" key="2">
    <source>
        <dbReference type="Proteomes" id="UP000054342"/>
    </source>
</evidence>
<reference evidence="1 2" key="1">
    <citation type="submission" date="2015-01" db="EMBL/GenBank/DDBJ databases">
        <title>The Genome Sequence of Exophiala xenobiotica CBS118157.</title>
        <authorList>
            <consortium name="The Broad Institute Genomics Platform"/>
            <person name="Cuomo C."/>
            <person name="de Hoog S."/>
            <person name="Gorbushina A."/>
            <person name="Stielow B."/>
            <person name="Teixiera M."/>
            <person name="Abouelleil A."/>
            <person name="Chapman S.B."/>
            <person name="Priest M."/>
            <person name="Young S.K."/>
            <person name="Wortman J."/>
            <person name="Nusbaum C."/>
            <person name="Birren B."/>
        </authorList>
    </citation>
    <scope>NUCLEOTIDE SEQUENCE [LARGE SCALE GENOMIC DNA]</scope>
    <source>
        <strain evidence="1 2">CBS 118157</strain>
    </source>
</reference>
<dbReference type="AlphaFoldDB" id="A0A0D2E8Y4"/>
<accession>A0A0D2E8Y4</accession>
<dbReference type="Proteomes" id="UP000054342">
    <property type="component" value="Unassembled WGS sequence"/>
</dbReference>
<sequence>MVPAAILCGRDPSHAAHLIEYLSSKIQVVHVCANTEAALSEIPALLKGDKITPSSGLGSNATGDVRTDISLIIIGAFAPPDVQEIQSAAQGVRPIPIFLADTSKKSPGQQGPPTIEMILQRILETINAAEQGEGNWAPGVYKF</sequence>
<dbReference type="RefSeq" id="XP_013311714.1">
    <property type="nucleotide sequence ID" value="XM_013456260.1"/>
</dbReference>
<dbReference type="OrthoDB" id="3649348at2759"/>
<name>A0A0D2E8Y4_9EURO</name>
<dbReference type="EMBL" id="KN847322">
    <property type="protein sequence ID" value="KIW51130.1"/>
    <property type="molecule type" value="Genomic_DNA"/>
</dbReference>
<protein>
    <submittedName>
        <fullName evidence="1">Uncharacterized protein</fullName>
    </submittedName>
</protein>
<organism evidence="1 2">
    <name type="scientific">Exophiala xenobiotica</name>
    <dbReference type="NCBI Taxonomy" id="348802"/>
    <lineage>
        <taxon>Eukaryota</taxon>
        <taxon>Fungi</taxon>
        <taxon>Dikarya</taxon>
        <taxon>Ascomycota</taxon>
        <taxon>Pezizomycotina</taxon>
        <taxon>Eurotiomycetes</taxon>
        <taxon>Chaetothyriomycetidae</taxon>
        <taxon>Chaetothyriales</taxon>
        <taxon>Herpotrichiellaceae</taxon>
        <taxon>Exophiala</taxon>
    </lineage>
</organism>